<dbReference type="PANTHER" id="PTHR23427">
    <property type="entry name" value="SURFEIT LOCUS PROTEIN"/>
    <property type="match status" value="1"/>
</dbReference>
<reference evidence="7 8" key="1">
    <citation type="journal article" date="2013" name="Genome Announc.">
        <title>Draft genome sequence of the moderately halophilic gammaproteobacterium Halomonas anticariensis FP35.</title>
        <authorList>
            <person name="Tahrioui A."/>
            <person name="Quesada E."/>
            <person name="Llamas I."/>
        </authorList>
    </citation>
    <scope>NUCLEOTIDE SEQUENCE [LARGE SCALE GENOMIC DNA]</scope>
    <source>
        <strain evidence="8">DSM 16096 / CECT 5854 / LMG 22089 / FP35</strain>
    </source>
</reference>
<dbReference type="PROSITE" id="PS50895">
    <property type="entry name" value="SURF1"/>
    <property type="match status" value="1"/>
</dbReference>
<evidence type="ECO:0000313" key="8">
    <source>
        <dbReference type="Proteomes" id="UP000014463"/>
    </source>
</evidence>
<comment type="subcellular location">
    <subcellularLocation>
        <location evidence="6">Cell membrane</location>
        <topology evidence="6">Multi-pass membrane protein</topology>
    </subcellularLocation>
    <subcellularLocation>
        <location evidence="1">Membrane</location>
    </subcellularLocation>
</comment>
<comment type="similarity">
    <text evidence="2 6">Belongs to the SURF1 family.</text>
</comment>
<dbReference type="Pfam" id="PF02104">
    <property type="entry name" value="SURF1"/>
    <property type="match status" value="1"/>
</dbReference>
<feature type="transmembrane region" description="Helical" evidence="6">
    <location>
        <begin position="205"/>
        <end position="225"/>
    </location>
</feature>
<evidence type="ECO:0000256" key="3">
    <source>
        <dbReference type="ARBA" id="ARBA00022692"/>
    </source>
</evidence>
<evidence type="ECO:0000256" key="5">
    <source>
        <dbReference type="ARBA" id="ARBA00023136"/>
    </source>
</evidence>
<gene>
    <name evidence="7" type="ORF">L861_03075</name>
</gene>
<dbReference type="Proteomes" id="UP000014463">
    <property type="component" value="Unassembled WGS sequence"/>
</dbReference>
<name>S2KQH8_LITA3</name>
<dbReference type="InterPro" id="IPR002994">
    <property type="entry name" value="Surf1/Shy1"/>
</dbReference>
<dbReference type="PANTHER" id="PTHR23427:SF2">
    <property type="entry name" value="SURFEIT LOCUS PROTEIN 1"/>
    <property type="match status" value="1"/>
</dbReference>
<evidence type="ECO:0000256" key="2">
    <source>
        <dbReference type="ARBA" id="ARBA00007165"/>
    </source>
</evidence>
<keyword evidence="8" id="KW-1185">Reference proteome</keyword>
<evidence type="ECO:0000313" key="7">
    <source>
        <dbReference type="EMBL" id="EPC04317.1"/>
    </source>
</evidence>
<comment type="caution">
    <text evidence="7">The sequence shown here is derived from an EMBL/GenBank/DDBJ whole genome shotgun (WGS) entry which is preliminary data.</text>
</comment>
<dbReference type="STRING" id="1121939.L861_03075"/>
<keyword evidence="5 6" id="KW-0472">Membrane</keyword>
<dbReference type="CDD" id="cd06662">
    <property type="entry name" value="SURF1"/>
    <property type="match status" value="1"/>
</dbReference>
<accession>S2KQH8</accession>
<evidence type="ECO:0000256" key="4">
    <source>
        <dbReference type="ARBA" id="ARBA00022989"/>
    </source>
</evidence>
<sequence>MKQHVISSSKCRHHVKRLHVWWGFWGLVLIVGGGLGIWQWDRADEKRAYLARLDAAPVLEAPLMKPPEGARIVLKGKYLAEETYFLDNRVVEGRVGVAVLTPLRGEDGRLWLIQRGFFPTGPSRAEPKVDTPTGTVRISGQWQPAHDDALVFGSNQEGRRLQSIDLATWSSLPAFAHDGWVHLEEGGGGLIPWWQPNVLPPDRHLGYALQWWGLALAALVVMLLGGRHLRRDEIRGSSSIAKEGESDR</sequence>
<evidence type="ECO:0000256" key="1">
    <source>
        <dbReference type="ARBA" id="ARBA00004370"/>
    </source>
</evidence>
<keyword evidence="3 6" id="KW-0812">Transmembrane</keyword>
<feature type="transmembrane region" description="Helical" evidence="6">
    <location>
        <begin position="20"/>
        <end position="40"/>
    </location>
</feature>
<dbReference type="GO" id="GO:0005886">
    <property type="term" value="C:plasma membrane"/>
    <property type="evidence" value="ECO:0007669"/>
    <property type="project" value="UniProtKB-SubCell"/>
</dbReference>
<organism evidence="7 8">
    <name type="scientific">Litchfieldella anticariensis (strain DSM 16096 / CECT 5854 / CIP 108499 / LMG 22089 / FP35)</name>
    <name type="common">Halomonas anticariensis</name>
    <dbReference type="NCBI Taxonomy" id="1121939"/>
    <lineage>
        <taxon>Bacteria</taxon>
        <taxon>Pseudomonadati</taxon>
        <taxon>Pseudomonadota</taxon>
        <taxon>Gammaproteobacteria</taxon>
        <taxon>Oceanospirillales</taxon>
        <taxon>Halomonadaceae</taxon>
        <taxon>Litchfieldella</taxon>
    </lineage>
</organism>
<keyword evidence="6" id="KW-1003">Cell membrane</keyword>
<dbReference type="EMBL" id="ASTJ01000011">
    <property type="protein sequence ID" value="EPC04317.1"/>
    <property type="molecule type" value="Genomic_DNA"/>
</dbReference>
<dbReference type="PATRIC" id="fig|1121939.11.peg.572"/>
<dbReference type="InterPro" id="IPR045214">
    <property type="entry name" value="Surf1/Surf4"/>
</dbReference>
<dbReference type="AlphaFoldDB" id="S2KQH8"/>
<protein>
    <recommendedName>
        <fullName evidence="6">SURF1-like protein</fullName>
    </recommendedName>
</protein>
<evidence type="ECO:0000256" key="6">
    <source>
        <dbReference type="RuleBase" id="RU363076"/>
    </source>
</evidence>
<proteinExistence type="inferred from homology"/>
<dbReference type="RefSeq" id="WP_016415051.1">
    <property type="nucleotide sequence ID" value="NZ_AUAB01000001.1"/>
</dbReference>
<dbReference type="eggNOG" id="COG3346">
    <property type="taxonomic scope" value="Bacteria"/>
</dbReference>
<keyword evidence="4 6" id="KW-1133">Transmembrane helix</keyword>